<feature type="domain" description="DUF6383" evidence="2">
    <location>
        <begin position="1040"/>
        <end position="1113"/>
    </location>
</feature>
<protein>
    <recommendedName>
        <fullName evidence="2">DUF6383 domain-containing protein</fullName>
    </recommendedName>
</protein>
<dbReference type="Proteomes" id="UP000195975">
    <property type="component" value="Unassembled WGS sequence"/>
</dbReference>
<comment type="caution">
    <text evidence="3">The sequence shown here is derived from an EMBL/GenBank/DDBJ whole genome shotgun (WGS) entry which is preliminary data.</text>
</comment>
<evidence type="ECO:0000256" key="1">
    <source>
        <dbReference type="SAM" id="SignalP"/>
    </source>
</evidence>
<reference evidence="4" key="1">
    <citation type="submission" date="2017-04" db="EMBL/GenBank/DDBJ databases">
        <title>Function of individual gut microbiota members based on whole genome sequencing of pure cultures obtained from chicken caecum.</title>
        <authorList>
            <person name="Medvecky M."/>
            <person name="Cejkova D."/>
            <person name="Polansky O."/>
            <person name="Karasova D."/>
            <person name="Kubasova T."/>
            <person name="Cizek A."/>
            <person name="Rychlik I."/>
        </authorList>
    </citation>
    <scope>NUCLEOTIDE SEQUENCE [LARGE SCALE GENOMIC DNA]</scope>
    <source>
        <strain evidence="4">An42</strain>
    </source>
</reference>
<gene>
    <name evidence="3" type="ORF">B5F96_00450</name>
</gene>
<evidence type="ECO:0000259" key="2">
    <source>
        <dbReference type="Pfam" id="PF19910"/>
    </source>
</evidence>
<feature type="chain" id="PRO_5040456582" description="DUF6383 domain-containing protein" evidence="1">
    <location>
        <begin position="25"/>
        <end position="1114"/>
    </location>
</feature>
<feature type="signal peptide" evidence="1">
    <location>
        <begin position="1"/>
        <end position="24"/>
    </location>
</feature>
<dbReference type="AlphaFoldDB" id="A0A9Q5X9D1"/>
<dbReference type="InterPro" id="IPR045963">
    <property type="entry name" value="DUF6383"/>
</dbReference>
<dbReference type="RefSeq" id="WP_021862866.1">
    <property type="nucleotide sequence ID" value="NZ_NFIJ01000001.1"/>
</dbReference>
<evidence type="ECO:0000313" key="3">
    <source>
        <dbReference type="EMBL" id="OUO07176.1"/>
    </source>
</evidence>
<accession>A0A9Q5X9D1</accession>
<name>A0A9Q5X9D1_9BACT</name>
<organism evidence="3 4">
    <name type="scientific">Parabacteroides johnsonii</name>
    <dbReference type="NCBI Taxonomy" id="387661"/>
    <lineage>
        <taxon>Bacteria</taxon>
        <taxon>Pseudomonadati</taxon>
        <taxon>Bacteroidota</taxon>
        <taxon>Bacteroidia</taxon>
        <taxon>Bacteroidales</taxon>
        <taxon>Tannerellaceae</taxon>
        <taxon>Parabacteroides</taxon>
    </lineage>
</organism>
<proteinExistence type="predicted"/>
<keyword evidence="1" id="KW-0732">Signal</keyword>
<dbReference type="Pfam" id="PF19910">
    <property type="entry name" value="DUF6383"/>
    <property type="match status" value="1"/>
</dbReference>
<dbReference type="EMBL" id="NFIJ01000001">
    <property type="protein sequence ID" value="OUO07176.1"/>
    <property type="molecule type" value="Genomic_DNA"/>
</dbReference>
<evidence type="ECO:0000313" key="4">
    <source>
        <dbReference type="Proteomes" id="UP000195975"/>
    </source>
</evidence>
<sequence length="1114" mass="121771">MNKKFSTLCAGLVLATVGASSVSAVELKADGAYNEKLYQIAAGATGDSVVYMTNRIDGNDSLYVKAISDVPANELANTLWCVAVTKPAVQGQSYTFDFLNKATGKKLAVDVKDVLASGWTATTGLPVGTEIDGWAFSMKAGEGEAIEEGMPLYSYIPGENKVAALAFNANGITTNPNISSMTGAGHMTAVEMDAESASKPQMITNGWIFTVKVPQRLSLNAKALHTILGSRDSAAINLDFYKVIGSKEQKLDHKKIQNNVFAQDLVAEDGTNGSVYLMKADKSAYLRIDTAYQNKAGEDFLTFTDTTKAATFNIDEAAGRTGIYSFFFTYAPEGDSLFIKMDTAIYSANIGKGPFDVYRSGDDSTHVVLQDLIPGQEWALTVGKDTIRTRIGLGFGTCEASASNKVSVANGLYTIKDKTTGKYFAYPLYQNGANRLWVEFDEESQLAAHMPAYQWIIRKTQTVESLAETSSITIENREYPGNTMTVQLYKDAEGKIFVSNGELANADLEIVEIDKETYPEAYNDPYLGYFHMDPAAIEYNVNKYKFEYYHPYATGENARYLSVGGEKDTLLYAKEYKAGASSFELRASDNEYKYGVVVGTAATDPYKKIGIVQLKRTPYIIAQGEAVMDSITNHKYAMAKGVLGAAIDSFYFKENNHYDGDDFFAILKAVQTNVALDSVKPMYSKAGVSDNNSTSPVGVQNLTTEERTSAFAISLDDTPLYRRFNNANINEVETGVDSLIFWERYRNEYLMDETNENFLHETVDYLGIWSKDKADGKLAFVVDSAWIVRGLGNGIKPQYLISVNRNDFAGKAGEACTEAGPHVDIDGNIITDPYQCVHAHKAIPAFQRGKYLVSFADSVAKLGISSEEALPYLDDDHAYTRVGFVEAIRRGDSLYVLPDAYKSLKNEEINFELLEKENAELVKKNSKYPCPFIINLKGDAHKNVTWSFRYVYPDKALEVTEEGKDNSFLIESMAYPELNGEYNAAGQKLAIAPNVAAWLKNQNGCLVLTNEKSTFANAVTGGDPALRFNIDRKGADDEYATDNEEIATSEVAVIAQEGAVRIANAAGKKVVVTNILGQTVANTVITSSDATIAAPQGVVVVAVEGEEAVKAIVK</sequence>